<protein>
    <submittedName>
        <fullName evidence="2">Uncharacterized protein</fullName>
    </submittedName>
</protein>
<feature type="region of interest" description="Disordered" evidence="1">
    <location>
        <begin position="74"/>
        <end position="113"/>
    </location>
</feature>
<organism evidence="2 3">
    <name type="scientific">Zymoseptoria tritici ST99CH_1E4</name>
    <dbReference type="NCBI Taxonomy" id="1276532"/>
    <lineage>
        <taxon>Eukaryota</taxon>
        <taxon>Fungi</taxon>
        <taxon>Dikarya</taxon>
        <taxon>Ascomycota</taxon>
        <taxon>Pezizomycotina</taxon>
        <taxon>Dothideomycetes</taxon>
        <taxon>Dothideomycetidae</taxon>
        <taxon>Mycosphaerellales</taxon>
        <taxon>Mycosphaerellaceae</taxon>
        <taxon>Zymoseptoria</taxon>
    </lineage>
</organism>
<evidence type="ECO:0000313" key="3">
    <source>
        <dbReference type="Proteomes" id="UP000245764"/>
    </source>
</evidence>
<evidence type="ECO:0000256" key="1">
    <source>
        <dbReference type="SAM" id="MobiDB-lite"/>
    </source>
</evidence>
<sequence>MASAWYAVVSGNIFEAWAVEPELITQQEGDTLNDLDAKYGGRFRGAFGHVAGFTVWLVVREEMRFASEVLNFESADEPEGPGVNHDVDQATETFGNHRYAPVQKSGPSSGIEK</sequence>
<proteinExistence type="predicted"/>
<reference evidence="3" key="1">
    <citation type="submission" date="2017-05" db="EMBL/GenBank/DDBJ databases">
        <authorList>
            <person name="Song R."/>
            <person name="Chenine A.L."/>
            <person name="Ruprecht R.M."/>
        </authorList>
    </citation>
    <scope>NUCLEOTIDE SEQUENCE [LARGE SCALE GENOMIC DNA]</scope>
</reference>
<evidence type="ECO:0000313" key="2">
    <source>
        <dbReference type="EMBL" id="SMR59407.1"/>
    </source>
</evidence>
<accession>A0A2H1H0S0</accession>
<dbReference type="EMBL" id="LT854262">
    <property type="protein sequence ID" value="SMR59407.1"/>
    <property type="molecule type" value="Genomic_DNA"/>
</dbReference>
<gene>
    <name evidence="2" type="ORF">ZT1E4_G10142</name>
</gene>
<dbReference type="Proteomes" id="UP000245764">
    <property type="component" value="Chromosome 10"/>
</dbReference>
<name>A0A2H1H0S0_ZYMTR</name>
<dbReference type="AlphaFoldDB" id="A0A2H1H0S0"/>